<dbReference type="Proteomes" id="UP001370490">
    <property type="component" value="Unassembled WGS sequence"/>
</dbReference>
<protein>
    <submittedName>
        <fullName evidence="8">TPX2, C-terminal</fullName>
    </submittedName>
</protein>
<feature type="compositionally biased region" description="Polar residues" evidence="6">
    <location>
        <begin position="314"/>
        <end position="325"/>
    </location>
</feature>
<comment type="caution">
    <text evidence="8">The sequence shown here is derived from an EMBL/GenBank/DDBJ whole genome shotgun (WGS) entry which is preliminary data.</text>
</comment>
<evidence type="ECO:0000256" key="3">
    <source>
        <dbReference type="ARBA" id="ARBA00022490"/>
    </source>
</evidence>
<feature type="compositionally biased region" description="Low complexity" evidence="6">
    <location>
        <begin position="264"/>
        <end position="283"/>
    </location>
</feature>
<evidence type="ECO:0000256" key="1">
    <source>
        <dbReference type="ARBA" id="ARBA00004245"/>
    </source>
</evidence>
<evidence type="ECO:0000313" key="8">
    <source>
        <dbReference type="EMBL" id="KAK6931142.1"/>
    </source>
</evidence>
<name>A0AAN8ZAY2_9MAGN</name>
<feature type="domain" description="TPX2 C-terminal" evidence="7">
    <location>
        <begin position="411"/>
        <end position="466"/>
    </location>
</feature>
<dbReference type="PANTHER" id="PTHR47286:SF2">
    <property type="entry name" value="F3I6.9 PROTEIN"/>
    <property type="match status" value="1"/>
</dbReference>
<keyword evidence="5" id="KW-0206">Cytoskeleton</keyword>
<feature type="region of interest" description="Disordered" evidence="6">
    <location>
        <begin position="221"/>
        <end position="325"/>
    </location>
</feature>
<evidence type="ECO:0000259" key="7">
    <source>
        <dbReference type="Pfam" id="PF06886"/>
    </source>
</evidence>
<dbReference type="AlphaFoldDB" id="A0AAN8ZAY2"/>
<organism evidence="8 9">
    <name type="scientific">Dillenia turbinata</name>
    <dbReference type="NCBI Taxonomy" id="194707"/>
    <lineage>
        <taxon>Eukaryota</taxon>
        <taxon>Viridiplantae</taxon>
        <taxon>Streptophyta</taxon>
        <taxon>Embryophyta</taxon>
        <taxon>Tracheophyta</taxon>
        <taxon>Spermatophyta</taxon>
        <taxon>Magnoliopsida</taxon>
        <taxon>eudicotyledons</taxon>
        <taxon>Gunneridae</taxon>
        <taxon>Pentapetalae</taxon>
        <taxon>Dilleniales</taxon>
        <taxon>Dilleniaceae</taxon>
        <taxon>Dillenia</taxon>
    </lineage>
</organism>
<gene>
    <name evidence="8" type="ORF">RJ641_002935</name>
</gene>
<reference evidence="8 9" key="1">
    <citation type="submission" date="2023-12" db="EMBL/GenBank/DDBJ databases">
        <title>A high-quality genome assembly for Dillenia turbinata (Dilleniales).</title>
        <authorList>
            <person name="Chanderbali A."/>
        </authorList>
    </citation>
    <scope>NUCLEOTIDE SEQUENCE [LARGE SCALE GENOMIC DNA]</scope>
    <source>
        <strain evidence="8">LSX21</strain>
        <tissue evidence="8">Leaf</tissue>
    </source>
</reference>
<dbReference type="GO" id="GO:0005874">
    <property type="term" value="C:microtubule"/>
    <property type="evidence" value="ECO:0007669"/>
    <property type="project" value="UniProtKB-KW"/>
</dbReference>
<dbReference type="PANTHER" id="PTHR47286">
    <property type="entry name" value="F3I6.9 PROTEIN"/>
    <property type="match status" value="1"/>
</dbReference>
<dbReference type="EMBL" id="JBAMMX010000011">
    <property type="protein sequence ID" value="KAK6931142.1"/>
    <property type="molecule type" value="Genomic_DNA"/>
</dbReference>
<evidence type="ECO:0000313" key="9">
    <source>
        <dbReference type="Proteomes" id="UP001370490"/>
    </source>
</evidence>
<keyword evidence="9" id="KW-1185">Reference proteome</keyword>
<dbReference type="Pfam" id="PF06886">
    <property type="entry name" value="TPX2"/>
    <property type="match status" value="1"/>
</dbReference>
<evidence type="ECO:0000256" key="2">
    <source>
        <dbReference type="ARBA" id="ARBA00005885"/>
    </source>
</evidence>
<evidence type="ECO:0000256" key="4">
    <source>
        <dbReference type="ARBA" id="ARBA00022701"/>
    </source>
</evidence>
<feature type="compositionally biased region" description="Polar residues" evidence="6">
    <location>
        <begin position="286"/>
        <end position="300"/>
    </location>
</feature>
<evidence type="ECO:0000256" key="6">
    <source>
        <dbReference type="SAM" id="MobiDB-lite"/>
    </source>
</evidence>
<sequence length="478" mass="53695">MGESIVELPNVQNKMEESAASKADIQVSVSFGRFENDDTLSWEKWSSFSHNKYLEEVGKCSTPGSVAQKKAYFEAHYKKIAARKAELMDQEKKVENDVLDHDDPNYEEPRSEFSSSKAEIDVTKEKSTEEQDRNLIEGNGNDVDEAKDNGLRTGECENSFVEEAKNDLDCKQDNPKLDTTEETALVDEDYSSVKPPEDKEPSKEMIDQIVDIAKEEEITLKPHPPKQPQKVKYLKTTKATTRERNMSNMKRKPVSNVPRLAHISTPKVSKPTSTSTVMSTSRSSAKKQNVPSLPKSQSPLGESRKAAPKALHMSLSQSSVNSDSAPATTRRSFIMEKMRDKDIVKRAFKMFQNSYHLSKSSNEDPSPVLKEVLAKGREQKISTSVTPRKKNVGFTQLFSVTFVHEILETIFSKKLEEKSTAKEAEQTCLQSKTKEGKDAGIKKLRQSLNFKATPMPRFYKGQGTPKNLIKKASITDIS</sequence>
<feature type="compositionally biased region" description="Basic and acidic residues" evidence="6">
    <location>
        <begin position="95"/>
        <end position="111"/>
    </location>
</feature>
<feature type="compositionally biased region" description="Basic and acidic residues" evidence="6">
    <location>
        <begin position="118"/>
        <end position="135"/>
    </location>
</feature>
<feature type="region of interest" description="Disordered" evidence="6">
    <location>
        <begin position="95"/>
        <end position="151"/>
    </location>
</feature>
<comment type="similarity">
    <text evidence="2">Belongs to the TPX2 family.</text>
</comment>
<proteinExistence type="inferred from homology"/>
<keyword evidence="4" id="KW-0493">Microtubule</keyword>
<dbReference type="InterPro" id="IPR027329">
    <property type="entry name" value="TPX2_C"/>
</dbReference>
<keyword evidence="3" id="KW-0963">Cytoplasm</keyword>
<evidence type="ECO:0000256" key="5">
    <source>
        <dbReference type="ARBA" id="ARBA00023212"/>
    </source>
</evidence>
<comment type="subcellular location">
    <subcellularLocation>
        <location evidence="1">Cytoplasm</location>
        <location evidence="1">Cytoskeleton</location>
    </subcellularLocation>
</comment>
<accession>A0AAN8ZAY2</accession>